<name>A0A4Z0BVW9_9BURK</name>
<dbReference type="Pfam" id="PF07519">
    <property type="entry name" value="Tannase"/>
    <property type="match status" value="1"/>
</dbReference>
<keyword evidence="5 8" id="KW-0378">Hydrolase</keyword>
<evidence type="ECO:0000256" key="7">
    <source>
        <dbReference type="ARBA" id="ARBA00023157"/>
    </source>
</evidence>
<organism evidence="8 9">
    <name type="scientific">Ramlibacter rhizophilus</name>
    <dbReference type="NCBI Taxonomy" id="1781167"/>
    <lineage>
        <taxon>Bacteria</taxon>
        <taxon>Pseudomonadati</taxon>
        <taxon>Pseudomonadota</taxon>
        <taxon>Betaproteobacteria</taxon>
        <taxon>Burkholderiales</taxon>
        <taxon>Comamonadaceae</taxon>
        <taxon>Ramlibacter</taxon>
    </lineage>
</organism>
<dbReference type="OrthoDB" id="7062032at2"/>
<proteinExistence type="inferred from homology"/>
<sequence>MIDSSLCTSRDAHLRPAVVLACTAAAALLTACGGSDGAALTAERAPVKACASFAGQTIENVQVTSATEVAATDTLPAYCKVNGTQVGTEHDIEVRLPGTWQQRFVQQGGGGFDGSIPGVGSTNVALSKNAVLTANNGGHRDRSGAVFLNNPAVTQLYAHTAIDVAAKFGKAVTQQYYGSRPNYSYYQGCSNGGRGALNAAAKYGDHYDAVIAGAPTRNLTGQIEQWTRASALAMPNATKLTAVHAAAVAKCDALDGVTDGIASNWAACQFDPTTDVPASAGLTTAEAAAVKALMTDLKLSNGTTIYSGYGFGSMAQFGPAYAALGVGHMRNIVLNDASWSPAGFDVDAFYPTINDVIEGRYGFNASVSGLSNFLRSGKKIVVWHGSEDGLLSHTDTIRTWRPVAADAGAAATANSRMYIAAGVNHCAGGPGADTFDLLTPTMAWVEQGADPGTPIASKVNASGATLFTRPLCQYPTYPKYNGTGDVNSASSYQCSAS</sequence>
<gene>
    <name evidence="8" type="ORF">EZ242_06220</name>
</gene>
<dbReference type="AlphaFoldDB" id="A0A4Z0BVW9"/>
<keyword evidence="9" id="KW-1185">Reference proteome</keyword>
<dbReference type="RefSeq" id="WP_135284265.1">
    <property type="nucleotide sequence ID" value="NZ_SMLL01000002.1"/>
</dbReference>
<accession>A0A4Z0BVW9</accession>
<evidence type="ECO:0000256" key="4">
    <source>
        <dbReference type="ARBA" id="ARBA00022729"/>
    </source>
</evidence>
<keyword evidence="7" id="KW-1015">Disulfide bond</keyword>
<evidence type="ECO:0000256" key="6">
    <source>
        <dbReference type="ARBA" id="ARBA00022837"/>
    </source>
</evidence>
<dbReference type="EMBL" id="SMLL01000002">
    <property type="protein sequence ID" value="TFZ03466.1"/>
    <property type="molecule type" value="Genomic_DNA"/>
</dbReference>
<keyword evidence="2" id="KW-0719">Serine esterase</keyword>
<dbReference type="InterPro" id="IPR029058">
    <property type="entry name" value="AB_hydrolase_fold"/>
</dbReference>
<comment type="caution">
    <text evidence="8">The sequence shown here is derived from an EMBL/GenBank/DDBJ whole genome shotgun (WGS) entry which is preliminary data.</text>
</comment>
<dbReference type="PANTHER" id="PTHR33938:SF15">
    <property type="entry name" value="FERULOYL ESTERASE B-RELATED"/>
    <property type="match status" value="1"/>
</dbReference>
<dbReference type="SUPFAM" id="SSF53474">
    <property type="entry name" value="alpha/beta-Hydrolases"/>
    <property type="match status" value="1"/>
</dbReference>
<evidence type="ECO:0000256" key="2">
    <source>
        <dbReference type="ARBA" id="ARBA00022487"/>
    </source>
</evidence>
<keyword evidence="3" id="KW-0479">Metal-binding</keyword>
<dbReference type="Proteomes" id="UP000297564">
    <property type="component" value="Unassembled WGS sequence"/>
</dbReference>
<evidence type="ECO:0000256" key="1">
    <source>
        <dbReference type="ARBA" id="ARBA00006249"/>
    </source>
</evidence>
<keyword evidence="6" id="KW-0106">Calcium</keyword>
<protein>
    <submittedName>
        <fullName evidence="8">Tannase/feruloyl esterase family alpha/beta hydrolase</fullName>
    </submittedName>
</protein>
<comment type="similarity">
    <text evidence="1">Belongs to the tannase family.</text>
</comment>
<reference evidence="8 9" key="1">
    <citation type="submission" date="2019-03" db="EMBL/GenBank/DDBJ databases">
        <title>Ramlibacter rhizophilus CCTCC AB2015357, whole genome shotgun sequence.</title>
        <authorList>
            <person name="Zhang X."/>
            <person name="Feng G."/>
            <person name="Zhu H."/>
        </authorList>
    </citation>
    <scope>NUCLEOTIDE SEQUENCE [LARGE SCALE GENOMIC DNA]</scope>
    <source>
        <strain evidence="8 9">CCTCC AB2015357</strain>
    </source>
</reference>
<dbReference type="InterPro" id="IPR011118">
    <property type="entry name" value="Tannase/feruloyl_esterase"/>
</dbReference>
<evidence type="ECO:0000256" key="3">
    <source>
        <dbReference type="ARBA" id="ARBA00022723"/>
    </source>
</evidence>
<dbReference type="Gene3D" id="3.40.50.1820">
    <property type="entry name" value="alpha/beta hydrolase"/>
    <property type="match status" value="1"/>
</dbReference>
<dbReference type="GO" id="GO:0046872">
    <property type="term" value="F:metal ion binding"/>
    <property type="evidence" value="ECO:0007669"/>
    <property type="project" value="UniProtKB-KW"/>
</dbReference>
<dbReference type="GO" id="GO:0052689">
    <property type="term" value="F:carboxylic ester hydrolase activity"/>
    <property type="evidence" value="ECO:0007669"/>
    <property type="project" value="UniProtKB-KW"/>
</dbReference>
<dbReference type="PANTHER" id="PTHR33938">
    <property type="entry name" value="FERULOYL ESTERASE B-RELATED"/>
    <property type="match status" value="1"/>
</dbReference>
<evidence type="ECO:0000313" key="8">
    <source>
        <dbReference type="EMBL" id="TFZ03466.1"/>
    </source>
</evidence>
<evidence type="ECO:0000313" key="9">
    <source>
        <dbReference type="Proteomes" id="UP000297564"/>
    </source>
</evidence>
<evidence type="ECO:0000256" key="5">
    <source>
        <dbReference type="ARBA" id="ARBA00022801"/>
    </source>
</evidence>
<keyword evidence="4" id="KW-0732">Signal</keyword>